<dbReference type="EMBL" id="CP066744">
    <property type="protein sequence ID" value="QQK08099.1"/>
    <property type="molecule type" value="Genomic_DNA"/>
</dbReference>
<name>A0AC61MTG2_9FIRM</name>
<organism evidence="1 2">
    <name type="scientific">Miniphocaeibacter halophilus</name>
    <dbReference type="NCBI Taxonomy" id="2931922"/>
    <lineage>
        <taxon>Bacteria</taxon>
        <taxon>Bacillati</taxon>
        <taxon>Bacillota</taxon>
        <taxon>Tissierellia</taxon>
        <taxon>Tissierellales</taxon>
        <taxon>Peptoniphilaceae</taxon>
        <taxon>Miniphocaeibacter</taxon>
    </lineage>
</organism>
<accession>A0AC61MTG2</accession>
<keyword evidence="2" id="KW-1185">Reference proteome</keyword>
<keyword evidence="1" id="KW-0456">Lyase</keyword>
<protein>
    <submittedName>
        <fullName evidence="1">Citrate lyase subunit alpha</fullName>
        <ecNumber evidence="1">2.8.3.10</ecNumber>
        <ecNumber evidence="1">4.1.3.6</ecNumber>
    </submittedName>
</protein>
<proteinExistence type="predicted"/>
<sequence>MELIIMSKEIKEYGKEFTGAFKNVKYKDYKFKKNNKKPVFLESISQFKNLLNLKDGMTFSFHHHLRNGDYVLNMIMEYIHSLKIKDITIASSSFFPCHETIIKMMEDGTVKTLHGDYFSGPVAEAVSKGKCKQPVVITTHGGRPREIMENELPIDIAFIATPSVDKDGNGTGSQGPSNCGVLGYAIADSIMAKKVVLITDNIVSEINQKEIEFYNVDYVLKVDKIGDPKGIVSGTTQITKDPVGIKIAQKCAKVIENSGYYKEGFNFQTGAGGVSLAVAKELKEIMKRTGVKGGFASGGITDYLVEMLEEGYFKKLYDVQCFTVGATESIVKNKNHIKMTANEYANINNKNNIANKLDFVILGASEVDLNFNVNVTTGSDGVIIGGSGGHADTAAGAKVSIIVSKLVNSRRSVIVDRVRTISTPGETIDIIVTDRGIAINPKRTDLIENLSKIKSLDIVNIEELYRRAINLTGKPKKRKISDEVVAISKYRDGTILDLIYKV</sequence>
<evidence type="ECO:0000313" key="1">
    <source>
        <dbReference type="EMBL" id="QQK08099.1"/>
    </source>
</evidence>
<gene>
    <name evidence="1" type="primary">citF</name>
    <name evidence="1" type="ORF">JFY71_00765</name>
</gene>
<dbReference type="EC" id="4.1.3.6" evidence="1"/>
<evidence type="ECO:0000313" key="2">
    <source>
        <dbReference type="Proteomes" id="UP000595814"/>
    </source>
</evidence>
<dbReference type="Proteomes" id="UP000595814">
    <property type="component" value="Chromosome"/>
</dbReference>
<keyword evidence="1" id="KW-0808">Transferase</keyword>
<dbReference type="EC" id="2.8.3.10" evidence="1"/>
<reference evidence="1 2" key="1">
    <citation type="journal article" date="2022" name="Int. J. Syst. Evol. Microbiol.">
        <title>Miniphocaeibacter halophilus sp. nov., an ammonium-tolerant acetate-producing bacterium isolated from a biogas system.</title>
        <authorList>
            <person name="Schnurer A."/>
            <person name="Singh A."/>
            <person name="Bi S."/>
            <person name="Qiao W."/>
            <person name="Westerholm M."/>
        </authorList>
    </citation>
    <scope>NUCLEOTIDE SEQUENCE [LARGE SCALE GENOMIC DNA]</scope>
    <source>
        <strain evidence="1 2">AMB_01</strain>
    </source>
</reference>